<accession>A0A2H3CDY5</accession>
<evidence type="ECO:0000313" key="2">
    <source>
        <dbReference type="Proteomes" id="UP000218334"/>
    </source>
</evidence>
<dbReference type="STRING" id="1076256.A0A2H3CDY5"/>
<proteinExistence type="predicted"/>
<dbReference type="Proteomes" id="UP000218334">
    <property type="component" value="Unassembled WGS sequence"/>
</dbReference>
<reference evidence="2" key="1">
    <citation type="journal article" date="2017" name="Nat. Ecol. Evol.">
        <title>Genome expansion and lineage-specific genetic innovations in the forest pathogenic fungi Armillaria.</title>
        <authorList>
            <person name="Sipos G."/>
            <person name="Prasanna A.N."/>
            <person name="Walter M.C."/>
            <person name="O'Connor E."/>
            <person name="Balint B."/>
            <person name="Krizsan K."/>
            <person name="Kiss B."/>
            <person name="Hess J."/>
            <person name="Varga T."/>
            <person name="Slot J."/>
            <person name="Riley R."/>
            <person name="Boka B."/>
            <person name="Rigling D."/>
            <person name="Barry K."/>
            <person name="Lee J."/>
            <person name="Mihaltcheva S."/>
            <person name="LaButti K."/>
            <person name="Lipzen A."/>
            <person name="Waldron R."/>
            <person name="Moloney N.M."/>
            <person name="Sperisen C."/>
            <person name="Kredics L."/>
            <person name="Vagvoelgyi C."/>
            <person name="Patrignani A."/>
            <person name="Fitzpatrick D."/>
            <person name="Nagy I."/>
            <person name="Doyle S."/>
            <person name="Anderson J.B."/>
            <person name="Grigoriev I.V."/>
            <person name="Gueldener U."/>
            <person name="Muensterkoetter M."/>
            <person name="Nagy L.G."/>
        </authorList>
    </citation>
    <scope>NUCLEOTIDE SEQUENCE [LARGE SCALE GENOMIC DNA]</scope>
    <source>
        <strain evidence="2">28-4</strain>
    </source>
</reference>
<keyword evidence="2" id="KW-1185">Reference proteome</keyword>
<dbReference type="EMBL" id="KZ293418">
    <property type="protein sequence ID" value="PBK74997.1"/>
    <property type="molecule type" value="Genomic_DNA"/>
</dbReference>
<protein>
    <submittedName>
        <fullName evidence="1">Uncharacterized protein</fullName>
    </submittedName>
</protein>
<gene>
    <name evidence="1" type="ORF">ARMSODRAFT_970986</name>
</gene>
<organism evidence="1 2">
    <name type="scientific">Armillaria solidipes</name>
    <dbReference type="NCBI Taxonomy" id="1076256"/>
    <lineage>
        <taxon>Eukaryota</taxon>
        <taxon>Fungi</taxon>
        <taxon>Dikarya</taxon>
        <taxon>Basidiomycota</taxon>
        <taxon>Agaricomycotina</taxon>
        <taxon>Agaricomycetes</taxon>
        <taxon>Agaricomycetidae</taxon>
        <taxon>Agaricales</taxon>
        <taxon>Marasmiineae</taxon>
        <taxon>Physalacriaceae</taxon>
        <taxon>Armillaria</taxon>
    </lineage>
</organism>
<name>A0A2H3CDY5_9AGAR</name>
<evidence type="ECO:0000313" key="1">
    <source>
        <dbReference type="EMBL" id="PBK74997.1"/>
    </source>
</evidence>
<sequence length="134" mass="15271">MDGTQMYGLRSSHPQEKDCNYDSSSRAKHFLLNLDTTANYKIRKGLRGMKPFGFTVRPLVMAMIEPDPAKRIKIDEAVEGFAAIENGLSARGRVAYSNEHFVMRPFRAISHWVWTLKLIARRIPAVPRQSVSLH</sequence>
<dbReference type="AlphaFoldDB" id="A0A2H3CDY5"/>